<dbReference type="GO" id="GO:0032259">
    <property type="term" value="P:methylation"/>
    <property type="evidence" value="ECO:0007669"/>
    <property type="project" value="UniProtKB-KW"/>
</dbReference>
<evidence type="ECO:0000256" key="4">
    <source>
        <dbReference type="SAM" id="MobiDB-lite"/>
    </source>
</evidence>
<evidence type="ECO:0000256" key="2">
    <source>
        <dbReference type="ARBA" id="ARBA00022679"/>
    </source>
</evidence>
<keyword evidence="2" id="KW-0808">Transferase</keyword>
<reference evidence="6" key="2">
    <citation type="submission" date="2024-04" db="EMBL/GenBank/DDBJ databases">
        <authorList>
            <person name="Chen Y."/>
            <person name="Shah S."/>
            <person name="Dougan E. K."/>
            <person name="Thang M."/>
            <person name="Chan C."/>
        </authorList>
    </citation>
    <scope>NUCLEOTIDE SEQUENCE [LARGE SCALE GENOMIC DNA]</scope>
</reference>
<comment type="caution">
    <text evidence="5">The sequence shown here is derived from an EMBL/GenBank/DDBJ whole genome shotgun (WGS) entry which is preliminary data.</text>
</comment>
<reference evidence="5" key="1">
    <citation type="submission" date="2022-10" db="EMBL/GenBank/DDBJ databases">
        <authorList>
            <person name="Chen Y."/>
            <person name="Dougan E. K."/>
            <person name="Chan C."/>
            <person name="Rhodes N."/>
            <person name="Thang M."/>
        </authorList>
    </citation>
    <scope>NUCLEOTIDE SEQUENCE</scope>
</reference>
<keyword evidence="8" id="KW-1185">Reference proteome</keyword>
<accession>A0A9P1FHS8</accession>
<dbReference type="InterPro" id="IPR001525">
    <property type="entry name" value="C5_MeTfrase"/>
</dbReference>
<dbReference type="Proteomes" id="UP001152797">
    <property type="component" value="Unassembled WGS sequence"/>
</dbReference>
<evidence type="ECO:0000313" key="5">
    <source>
        <dbReference type="EMBL" id="CAI3975140.1"/>
    </source>
</evidence>
<dbReference type="SUPFAM" id="SSF53335">
    <property type="entry name" value="S-adenosyl-L-methionine-dependent methyltransferases"/>
    <property type="match status" value="1"/>
</dbReference>
<feature type="compositionally biased region" description="Acidic residues" evidence="4">
    <location>
        <begin position="2164"/>
        <end position="2175"/>
    </location>
</feature>
<name>A0A9P1FHS8_9DINO</name>
<feature type="region of interest" description="Disordered" evidence="4">
    <location>
        <begin position="2131"/>
        <end position="2209"/>
    </location>
</feature>
<keyword evidence="1 7" id="KW-0489">Methyltransferase</keyword>
<keyword evidence="3" id="KW-0175">Coiled coil</keyword>
<dbReference type="InterPro" id="IPR029063">
    <property type="entry name" value="SAM-dependent_MTases_sf"/>
</dbReference>
<sequence length="2209" mass="246192">MALPAKIVPDVTLVSPSSKKLVEHGQRCQTSDNAWLLKGSFWRRKFPWLRAGFAGNSNILTVGCKICALHAAKFTAAGSDTSQLSPYATFSVRPEVTWKSWRFRHHAQSKYHIAAHAADPTSHAPAAEEWQDLVRKLSRGHSQRDKGDGTPSARTKLMHYCLSEAILHAYRVFLASAQSITLMRDERQGRLLLRFRAKDANLRVCSGCIGQPRLVEGKTSEHIARATVKALKLFCTPGFGGSVDEALLSHVRSHVHIMVTDAASAELLASDILRSRRRSDQAELQRDVFFPNIVLLGRDASHACMRLLKRPWHVMDDVKDAVSSTVTNKESLAQKIFHSPNYSFWLQEAIAKGAGPQTSSLSAAKHRFASFAKPLGRFCLNMRPIFDVLHKILALKEDCDWLHKWMDNVSAKKLLLVAAAADAADTVMEFLRLMDNESQDPAILNSEVHSFLRNVDIQFGQPGQVFDVNGYSKHCLDLLQAEPGLYVKHRGQQKRLRVSAGDRRAVLEAFKPWVHLCHEACEAEFPHFHLFSSMSVLDLRSGGRLTDDRYACLQRLAVALQVDEQGLVSEFDALRPVAMAFREQQDCTSRDAWKQAFRRSQASSALREKYETKNLAPLLQAHACWTTSSSGVEQAFSKAERSHGAKHFGPKAADSERRAMVCLTYNDSPAASLASVVDKARALYAARVSRHLGKYQRKRLDKGVKTGPRAKLAGKVVEKTWIKRRRASVRAEIANSRETLLKKKVEARRDGYFLGLGAAEGLSLEQAAAKRAREDAKADQAMHLKRKKQESQLLSTTNARTWRWQSLGPAKAWFATGLPPTACAPLLQEQDIRAASVFVVDDSAIPSKAYFMAVATGGCILSYSLLLKRAGIKSQYCLQKLESLKRKWPTLHCTPDFKQQEPAMTHLLRWAVFEKKMWSGVALENVRKNTICLVKDKTVPPGSPREAGPVWLCEEPREPGIPLVAGLRYIAYHKPPVVLLEQVTGFLEKKHWLAQKMLRKTFAACGYTVRAKVLQTCDHGLPQSRPRLWVVALRNPIAEFRFPKALGKCPPIESILDVGKVGDEVLDLSKFGPSTATEKLRTGYWILDVASSARFTSIPKHRVSPCLTRSRCKARGYYVPRLARRLSVEEFSQLQGIPVSICRNMVRKLLAEHANDKRFTQARCENEVAAAFGDGMSLNVLQRVLSRALAASGLWPSQVTRLNKAEQNQVKKDLAEWEAENAQLREEARDEYDRKHTEEKKRLERVFQEAKHLKSLQKQSAKANSAPKNPADPAGSSCVVGPGLKDSGVNEAYMQGLKNDLQVIADKLGDLKSELPVPIVQANDDKGGVQEHAEPFHLEDAGKALDGQGLYISACNLMWVDLYRTSNPSVPLCRKRVEDLGSHYFGSGHSFFRSVLEVAVVKEELSDRPAGLKLISPEEQAHAIVFACAKRLREADCNEEERKQWLGIPTCMVLCAEKDIWHKAISRRQQVMQEHESMARTAFQMSAELVSLKASVLRKSVVIDLFFPDFLRGFLASSSLQAMLESVENRRLQDSEVAALVKTYPITTAKTSANSNGGIFTEWNFTAAGHVMRQLGSDDEVLEVIRVLESKHGLDSCLNSLVKLEKLATKPSGKAARRWIFQMLLDHLEHGLAENEDISKKALLGDKHTAGLVVLWEWKMKLLNYICDTLMLQAKISETDREAIKSRCRDCPSMRQACEDSVQWQASMSRSGQEALRFFQDVVFLKTFDNLLRGICKGVSTNPEVVLELDSINERWQQVIAMRQNELAQNQAKEAELSDGEDSQDEEALLTEARKAPNTLKQGSPSYWRAVANKSVRMYLTFVTEGKNDSQLQLQVSQWQAATGLQPEIGKKTLLVHLDTALLGESSGPHCQAELRGKRWKPDIDLVEKLAACPCIALGAQSVEKVRCSVPAEGVVVAVVDPLSVGPKLFKEASKQSVWLMFNEKSVRERKQIVRAGAYSQQMLCNLYSEKPLSLTMPEVERKIYPGFSHGDVIGYISCLGPSKLWRVPRKDKLDILGSRHVFIPANSSQQGDGQPAEDAAGAGELESVFSCSMLPVEYYMEMVHSLSCIGIVDTSPAQGELLKAAMSSRTPCLAICGTDGHCKKLEIMLTEYIYEEQQRDGSTYYIPEMTVKSQNDEPKPKSKAKAKPVTKKRPKKNETAPGDGDEEAEAQGEEPEQKKPKTTKNKTKKKSVEDEGAASDGSGSSMAW</sequence>
<proteinExistence type="predicted"/>
<feature type="compositionally biased region" description="Low complexity" evidence="4">
    <location>
        <begin position="2199"/>
        <end position="2209"/>
    </location>
</feature>
<protein>
    <submittedName>
        <fullName evidence="7">Type II methyltransferase M.MthTI (M.MthTI) (Cytosine-specific methyltransferase MthTI) (Modification methylase MthTI)</fullName>
    </submittedName>
</protein>
<dbReference type="EMBL" id="CAMXCT010000182">
    <property type="protein sequence ID" value="CAI3975140.1"/>
    <property type="molecule type" value="Genomic_DNA"/>
</dbReference>
<dbReference type="Gene3D" id="3.40.50.150">
    <property type="entry name" value="Vaccinia Virus protein VP39"/>
    <property type="match status" value="1"/>
</dbReference>
<feature type="compositionally biased region" description="Basic residues" evidence="4">
    <location>
        <begin position="2142"/>
        <end position="2156"/>
    </location>
</feature>
<evidence type="ECO:0000256" key="1">
    <source>
        <dbReference type="ARBA" id="ARBA00022603"/>
    </source>
</evidence>
<evidence type="ECO:0000313" key="6">
    <source>
        <dbReference type="EMBL" id="CAL1128515.1"/>
    </source>
</evidence>
<feature type="coiled-coil region" evidence="3">
    <location>
        <begin position="1207"/>
        <end position="1234"/>
    </location>
</feature>
<dbReference type="EMBL" id="CAMXCT030000182">
    <property type="protein sequence ID" value="CAL4762452.1"/>
    <property type="molecule type" value="Genomic_DNA"/>
</dbReference>
<evidence type="ECO:0000313" key="7">
    <source>
        <dbReference type="EMBL" id="CAL4762452.1"/>
    </source>
</evidence>
<dbReference type="EMBL" id="CAMXCT020000182">
    <property type="protein sequence ID" value="CAL1128515.1"/>
    <property type="molecule type" value="Genomic_DNA"/>
</dbReference>
<feature type="region of interest" description="Disordered" evidence="4">
    <location>
        <begin position="1254"/>
        <end position="1279"/>
    </location>
</feature>
<dbReference type="Pfam" id="PF00145">
    <property type="entry name" value="DNA_methylase"/>
    <property type="match status" value="1"/>
</dbReference>
<dbReference type="GO" id="GO:0008168">
    <property type="term" value="F:methyltransferase activity"/>
    <property type="evidence" value="ECO:0007669"/>
    <property type="project" value="UniProtKB-KW"/>
</dbReference>
<evidence type="ECO:0000313" key="8">
    <source>
        <dbReference type="Proteomes" id="UP001152797"/>
    </source>
</evidence>
<organism evidence="5">
    <name type="scientific">Cladocopium goreaui</name>
    <dbReference type="NCBI Taxonomy" id="2562237"/>
    <lineage>
        <taxon>Eukaryota</taxon>
        <taxon>Sar</taxon>
        <taxon>Alveolata</taxon>
        <taxon>Dinophyceae</taxon>
        <taxon>Suessiales</taxon>
        <taxon>Symbiodiniaceae</taxon>
        <taxon>Cladocopium</taxon>
    </lineage>
</organism>
<evidence type="ECO:0000256" key="3">
    <source>
        <dbReference type="SAM" id="Coils"/>
    </source>
</evidence>
<gene>
    <name evidence="5" type="ORF">C1SCF055_LOCUS3497</name>
</gene>
<feature type="compositionally biased region" description="Basic residues" evidence="4">
    <location>
        <begin position="2181"/>
        <end position="2190"/>
    </location>
</feature>
<dbReference type="OrthoDB" id="414133at2759"/>
<feature type="compositionally biased region" description="Polar residues" evidence="4">
    <location>
        <begin position="1256"/>
        <end position="1267"/>
    </location>
</feature>